<dbReference type="EMBL" id="BK003347">
    <property type="protein sequence ID" value="DAA03546.1"/>
    <property type="molecule type" value="Genomic_DNA"/>
</dbReference>
<gene>
    <name evidence="2" type="ORF">HDC01474</name>
</gene>
<feature type="region of interest" description="Disordered" evidence="1">
    <location>
        <begin position="101"/>
        <end position="125"/>
    </location>
</feature>
<proteinExistence type="predicted"/>
<accession>Q6IHR9</accession>
<sequence length="192" mass="21137">MSGNWELAFMCEYQLPLVPLIFLGMTKVAGATQIMQSFRGCLASMVPPPTLWIFQFNQTKAARTADHAAATCSFVMNGGTGQMVMVEDGVLGSAVGAQRERQHLNTSQDPGPAQHTAHTHKSPANTSTIHYAHFEAITRFRGDQDPRALVERHYRTGRTQERICSGAVALKISEKTFFVSDNVQLVARNMLV</sequence>
<evidence type="ECO:0000313" key="2">
    <source>
        <dbReference type="EMBL" id="DAA03546.1"/>
    </source>
</evidence>
<organism evidence="2">
    <name type="scientific">Drosophila melanogaster</name>
    <name type="common">Fruit fly</name>
    <dbReference type="NCBI Taxonomy" id="7227"/>
    <lineage>
        <taxon>Eukaryota</taxon>
        <taxon>Metazoa</taxon>
        <taxon>Ecdysozoa</taxon>
        <taxon>Arthropoda</taxon>
        <taxon>Hexapoda</taxon>
        <taxon>Insecta</taxon>
        <taxon>Pterygota</taxon>
        <taxon>Neoptera</taxon>
        <taxon>Endopterygota</taxon>
        <taxon>Diptera</taxon>
        <taxon>Brachycera</taxon>
        <taxon>Muscomorpha</taxon>
        <taxon>Ephydroidea</taxon>
        <taxon>Drosophilidae</taxon>
        <taxon>Drosophila</taxon>
        <taxon>Sophophora</taxon>
    </lineage>
</organism>
<protein>
    <submittedName>
        <fullName evidence="2">HDC01474</fullName>
    </submittedName>
</protein>
<dbReference type="AlphaFoldDB" id="Q6IHR9"/>
<reference evidence="2" key="1">
    <citation type="journal article" date="2003" name="Genome Biol.">
        <title>An integrated gene annotation and transcriptional profiling approach towards the full gene content of the Drosophila genome.</title>
        <authorList>
            <person name="Hild M."/>
            <person name="Beckmann B."/>
            <person name="Haas S.A."/>
            <person name="Koch B."/>
            <person name="Solovyev V."/>
            <person name="Busold C."/>
            <person name="Fellenberg K."/>
            <person name="Boutros M."/>
            <person name="Vingron M."/>
            <person name="Sauer F."/>
            <person name="Hoheisel J.D."/>
            <person name="Paro R."/>
        </authorList>
    </citation>
    <scope>NUCLEOTIDE SEQUENCE</scope>
</reference>
<evidence type="ECO:0000256" key="1">
    <source>
        <dbReference type="SAM" id="MobiDB-lite"/>
    </source>
</evidence>
<name>Q6IHR9_DROME</name>